<dbReference type="EMBL" id="CP001706">
    <property type="protein sequence ID" value="ACV08993.1"/>
    <property type="molecule type" value="Genomic_DNA"/>
</dbReference>
<evidence type="ECO:0000256" key="2">
    <source>
        <dbReference type="SAM" id="MobiDB-lite"/>
    </source>
</evidence>
<dbReference type="RefSeq" id="WP_015771621.1">
    <property type="nucleotide sequence ID" value="NC_013174.1"/>
</dbReference>
<gene>
    <name evidence="3" type="ordered locus">Jden_1337</name>
</gene>
<dbReference type="eggNOG" id="COG3167">
    <property type="taxonomic scope" value="Bacteria"/>
</dbReference>
<reference evidence="3 4" key="1">
    <citation type="journal article" date="2009" name="Stand. Genomic Sci.">
        <title>Complete genome sequence of Jonesia denitrificans type strain (Prevot 55134).</title>
        <authorList>
            <person name="Pukall R."/>
            <person name="Gehrich-Schroter G."/>
            <person name="Lapidus A."/>
            <person name="Nolan M."/>
            <person name="Glavina Del Rio T."/>
            <person name="Lucas S."/>
            <person name="Chen F."/>
            <person name="Tice H."/>
            <person name="Pitluck S."/>
            <person name="Cheng J.F."/>
            <person name="Copeland A."/>
            <person name="Saunders E."/>
            <person name="Brettin T."/>
            <person name="Detter J.C."/>
            <person name="Bruce D."/>
            <person name="Goodwin L."/>
            <person name="Pati A."/>
            <person name="Ivanova N."/>
            <person name="Mavromatis K."/>
            <person name="Ovchinnikova G."/>
            <person name="Chen A."/>
            <person name="Palaniappan K."/>
            <person name="Land M."/>
            <person name="Hauser L."/>
            <person name="Chang Y.J."/>
            <person name="Jeffries C.D."/>
            <person name="Chain P."/>
            <person name="Goker M."/>
            <person name="Bristow J."/>
            <person name="Eisen J.A."/>
            <person name="Markowitz V."/>
            <person name="Hugenholtz P."/>
            <person name="Kyrpides N.C."/>
            <person name="Klenk H.P."/>
            <person name="Han C."/>
        </authorList>
    </citation>
    <scope>NUCLEOTIDE SEQUENCE [LARGE SCALE GENOMIC DNA]</scope>
    <source>
        <strain evidence="4">ATCC 14870 / DSM 20603 / BCRC 15368 / CIP 55.134 / JCM 11481 / NBRC 15587 / NCTC 10816 / Prevot 55134</strain>
    </source>
</reference>
<dbReference type="AlphaFoldDB" id="C7R4D6"/>
<proteinExistence type="predicted"/>
<organism evidence="3 4">
    <name type="scientific">Jonesia denitrificans (strain ATCC 14870 / DSM 20603 / BCRC 15368 / CIP 55.134 / JCM 11481 / NBRC 15587 / NCTC 10816 / Prevot 55134)</name>
    <name type="common">Listeria denitrificans</name>
    <dbReference type="NCBI Taxonomy" id="471856"/>
    <lineage>
        <taxon>Bacteria</taxon>
        <taxon>Bacillati</taxon>
        <taxon>Actinomycetota</taxon>
        <taxon>Actinomycetes</taxon>
        <taxon>Micrococcales</taxon>
        <taxon>Jonesiaceae</taxon>
        <taxon>Jonesia</taxon>
    </lineage>
</organism>
<sequence length="272" mass="29293">MPSTRKTWIGGAIVVALLLLVATWFLLLSPVRDGSSTVRAEAEQVEMSNETLNTRVTKLRQQFAEIDTYRAELAALEERIPSTVDYQSIVDEIERSVDRSNVFLISISSAGGIVPVTPFTELKQDTTTASDTGESTTVESSASTSSAPQTVSGAEPTRTGALSTQIPGFYQIPLTITVQGDYAEILKFSQTLQEDSDRVLLVPSVAASALTEAPESDGAPKADVGDINYVLNVFAYVLEYDQSVIQADEEVPEEIQGTLPAAPKDNIFAPSR</sequence>
<accession>C7R4D6</accession>
<evidence type="ECO:0000313" key="3">
    <source>
        <dbReference type="EMBL" id="ACV08993.1"/>
    </source>
</evidence>
<protein>
    <recommendedName>
        <fullName evidence="5">Pilus assembly protein PilO</fullName>
    </recommendedName>
</protein>
<evidence type="ECO:0008006" key="5">
    <source>
        <dbReference type="Google" id="ProtNLM"/>
    </source>
</evidence>
<dbReference type="KEGG" id="jde:Jden_1337"/>
<feature type="coiled-coil region" evidence="1">
    <location>
        <begin position="42"/>
        <end position="79"/>
    </location>
</feature>
<dbReference type="Proteomes" id="UP000000628">
    <property type="component" value="Chromosome"/>
</dbReference>
<dbReference type="OrthoDB" id="5149329at2"/>
<feature type="compositionally biased region" description="Low complexity" evidence="2">
    <location>
        <begin position="125"/>
        <end position="152"/>
    </location>
</feature>
<feature type="region of interest" description="Disordered" evidence="2">
    <location>
        <begin position="124"/>
        <end position="158"/>
    </location>
</feature>
<keyword evidence="1" id="KW-0175">Coiled coil</keyword>
<evidence type="ECO:0000313" key="4">
    <source>
        <dbReference type="Proteomes" id="UP000000628"/>
    </source>
</evidence>
<name>C7R4D6_JONDD</name>
<dbReference type="HOGENOM" id="CLU_1068299_0_0_11"/>
<evidence type="ECO:0000256" key="1">
    <source>
        <dbReference type="SAM" id="Coils"/>
    </source>
</evidence>
<keyword evidence="4" id="KW-1185">Reference proteome</keyword>
<dbReference type="STRING" id="471856.Jden_1337"/>